<name>A0A3M7RSR3_BRAPC</name>
<dbReference type="AlphaFoldDB" id="A0A3M7RSR3"/>
<gene>
    <name evidence="1" type="ORF">BpHYR1_020628</name>
</gene>
<protein>
    <recommendedName>
        <fullName evidence="3">RNA-directed DNA polymerase from mobile element jockey-like</fullName>
    </recommendedName>
</protein>
<evidence type="ECO:0000313" key="1">
    <source>
        <dbReference type="EMBL" id="RNA26499.1"/>
    </source>
</evidence>
<dbReference type="Proteomes" id="UP000276133">
    <property type="component" value="Unassembled WGS sequence"/>
</dbReference>
<proteinExistence type="predicted"/>
<keyword evidence="2" id="KW-1185">Reference proteome</keyword>
<evidence type="ECO:0000313" key="2">
    <source>
        <dbReference type="Proteomes" id="UP000276133"/>
    </source>
</evidence>
<reference evidence="1 2" key="1">
    <citation type="journal article" date="2018" name="Sci. Rep.">
        <title>Genomic signatures of local adaptation to the degree of environmental predictability in rotifers.</title>
        <authorList>
            <person name="Franch-Gras L."/>
            <person name="Hahn C."/>
            <person name="Garcia-Roger E.M."/>
            <person name="Carmona M.J."/>
            <person name="Serra M."/>
            <person name="Gomez A."/>
        </authorList>
    </citation>
    <scope>NUCLEOTIDE SEQUENCE [LARGE SCALE GENOMIC DNA]</scope>
    <source>
        <strain evidence="1">HYR1</strain>
    </source>
</reference>
<comment type="caution">
    <text evidence="1">The sequence shown here is derived from an EMBL/GenBank/DDBJ whole genome shotgun (WGS) entry which is preliminary data.</text>
</comment>
<evidence type="ECO:0008006" key="3">
    <source>
        <dbReference type="Google" id="ProtNLM"/>
    </source>
</evidence>
<dbReference type="InterPro" id="IPR036691">
    <property type="entry name" value="Endo/exonu/phosph_ase_sf"/>
</dbReference>
<dbReference type="Gene3D" id="3.60.10.10">
    <property type="entry name" value="Endonuclease/exonuclease/phosphatase"/>
    <property type="match status" value="1"/>
</dbReference>
<sequence>MSDISHRSDTEDCPTLAEQTSQMNTYLIDLLLGEGIINAWSEILITNKKICETNDQFDRMSIENVVETAIMKHKTIIDQKIATCVSEIDAVKTKEELIESTQNNLVDEMSVLKKEITEIKSTQEEHHVANSEMHGNTAKLLQQILNLNISRDVIDRTKVKGKNIPKTSQKIKTAVNDSTCSQIENRSSSILNQAHSNSCRHKENFINYYAFQKRELSDITNHSAQKIKRTKTEISTNQIDLTCNTQKDLTILTYNARGLSASATSINTLLRMSNILLIQETFHANAQQVEKNLNLSNKLYFHTPATNRQTVGRRSGGLLIIYDDKFRAVSEAICDRIRSIKINRLVILNVFLPHYDKKNSDLAN</sequence>
<accession>A0A3M7RSR3</accession>
<organism evidence="1 2">
    <name type="scientific">Brachionus plicatilis</name>
    <name type="common">Marine rotifer</name>
    <name type="synonym">Brachionus muelleri</name>
    <dbReference type="NCBI Taxonomy" id="10195"/>
    <lineage>
        <taxon>Eukaryota</taxon>
        <taxon>Metazoa</taxon>
        <taxon>Spiralia</taxon>
        <taxon>Gnathifera</taxon>
        <taxon>Rotifera</taxon>
        <taxon>Eurotatoria</taxon>
        <taxon>Monogononta</taxon>
        <taxon>Pseudotrocha</taxon>
        <taxon>Ploima</taxon>
        <taxon>Brachionidae</taxon>
        <taxon>Brachionus</taxon>
    </lineage>
</organism>
<dbReference type="SUPFAM" id="SSF56219">
    <property type="entry name" value="DNase I-like"/>
    <property type="match status" value="1"/>
</dbReference>
<dbReference type="EMBL" id="REGN01002735">
    <property type="protein sequence ID" value="RNA26499.1"/>
    <property type="molecule type" value="Genomic_DNA"/>
</dbReference>